<name>A0A382XP69_9ZZZZ</name>
<accession>A0A382XP69</accession>
<proteinExistence type="predicted"/>
<dbReference type="AlphaFoldDB" id="A0A382XP69"/>
<dbReference type="EMBL" id="UINC01169428">
    <property type="protein sequence ID" value="SVD72957.1"/>
    <property type="molecule type" value="Genomic_DNA"/>
</dbReference>
<organism evidence="1">
    <name type="scientific">marine metagenome</name>
    <dbReference type="NCBI Taxonomy" id="408172"/>
    <lineage>
        <taxon>unclassified sequences</taxon>
        <taxon>metagenomes</taxon>
        <taxon>ecological metagenomes</taxon>
    </lineage>
</organism>
<gene>
    <name evidence="1" type="ORF">METZ01_LOCUS425811</name>
</gene>
<sequence>MYRKSYFIFTLFIILLSSIKSPVYSQEYIFVGDPKIVLEEGNYKENYNTGMYFFYKHQWVLAKEFFSRCSELTRKKKNHFSPLTWSYIYSGEYIEAIRSISELNNRKEKRLIRLLLKEITSLGTKDKLSKEEIDKIVLDKKDIIKRTRVNLIVMSKHEIIDYGP</sequence>
<evidence type="ECO:0000313" key="1">
    <source>
        <dbReference type="EMBL" id="SVD72957.1"/>
    </source>
</evidence>
<protein>
    <submittedName>
        <fullName evidence="1">Uncharacterized protein</fullName>
    </submittedName>
</protein>
<reference evidence="1" key="1">
    <citation type="submission" date="2018-05" db="EMBL/GenBank/DDBJ databases">
        <authorList>
            <person name="Lanie J.A."/>
            <person name="Ng W.-L."/>
            <person name="Kazmierczak K.M."/>
            <person name="Andrzejewski T.M."/>
            <person name="Davidsen T.M."/>
            <person name="Wayne K.J."/>
            <person name="Tettelin H."/>
            <person name="Glass J.I."/>
            <person name="Rusch D."/>
            <person name="Podicherti R."/>
            <person name="Tsui H.-C.T."/>
            <person name="Winkler M.E."/>
        </authorList>
    </citation>
    <scope>NUCLEOTIDE SEQUENCE</scope>
</reference>